<dbReference type="Gene3D" id="1.10.10.10">
    <property type="entry name" value="Winged helix-like DNA-binding domain superfamily/Winged helix DNA-binding domain"/>
    <property type="match status" value="1"/>
</dbReference>
<gene>
    <name evidence="2" type="primary">nsrR</name>
    <name evidence="2" type="ORF">GCM10011332_00100</name>
</gene>
<dbReference type="PANTHER" id="PTHR33221:SF4">
    <property type="entry name" value="HTH-TYPE TRANSCRIPTIONAL REPRESSOR NSRR"/>
    <property type="match status" value="1"/>
</dbReference>
<dbReference type="Pfam" id="PF02082">
    <property type="entry name" value="Rrf2"/>
    <property type="match status" value="1"/>
</dbReference>
<organism evidence="2 3">
    <name type="scientific">Terasakiella brassicae</name>
    <dbReference type="NCBI Taxonomy" id="1634917"/>
    <lineage>
        <taxon>Bacteria</taxon>
        <taxon>Pseudomonadati</taxon>
        <taxon>Pseudomonadota</taxon>
        <taxon>Alphaproteobacteria</taxon>
        <taxon>Rhodospirillales</taxon>
        <taxon>Terasakiellaceae</taxon>
        <taxon>Terasakiella</taxon>
    </lineage>
</organism>
<reference evidence="2" key="2">
    <citation type="submission" date="2020-09" db="EMBL/GenBank/DDBJ databases">
        <authorList>
            <person name="Sun Q."/>
            <person name="Zhou Y."/>
        </authorList>
    </citation>
    <scope>NUCLEOTIDE SEQUENCE</scope>
    <source>
        <strain evidence="2">CGMCC 1.15254</strain>
    </source>
</reference>
<dbReference type="PANTHER" id="PTHR33221">
    <property type="entry name" value="WINGED HELIX-TURN-HELIX TRANSCRIPTIONAL REGULATOR, RRF2 FAMILY"/>
    <property type="match status" value="1"/>
</dbReference>
<name>A0A917F798_9PROT</name>
<dbReference type="InterPro" id="IPR000944">
    <property type="entry name" value="Tscrpt_reg_Rrf2"/>
</dbReference>
<protein>
    <submittedName>
        <fullName evidence="2">HTH-type transcriptional regulator NsrR</fullName>
    </submittedName>
</protein>
<dbReference type="RefSeq" id="WP_188659653.1">
    <property type="nucleotide sequence ID" value="NZ_BMHV01000001.1"/>
</dbReference>
<keyword evidence="3" id="KW-1185">Reference proteome</keyword>
<dbReference type="AlphaFoldDB" id="A0A917F798"/>
<comment type="caution">
    <text evidence="2">The sequence shown here is derived from an EMBL/GenBank/DDBJ whole genome shotgun (WGS) entry which is preliminary data.</text>
</comment>
<dbReference type="PROSITE" id="PS51197">
    <property type="entry name" value="HTH_RRF2_2"/>
    <property type="match status" value="1"/>
</dbReference>
<evidence type="ECO:0000313" key="2">
    <source>
        <dbReference type="EMBL" id="GGF50842.1"/>
    </source>
</evidence>
<evidence type="ECO:0000256" key="1">
    <source>
        <dbReference type="ARBA" id="ARBA00023125"/>
    </source>
</evidence>
<dbReference type="SUPFAM" id="SSF46785">
    <property type="entry name" value="Winged helix' DNA-binding domain"/>
    <property type="match status" value="1"/>
</dbReference>
<dbReference type="GO" id="GO:0005829">
    <property type="term" value="C:cytosol"/>
    <property type="evidence" value="ECO:0007669"/>
    <property type="project" value="TreeGrafter"/>
</dbReference>
<evidence type="ECO:0000313" key="3">
    <source>
        <dbReference type="Proteomes" id="UP000632498"/>
    </source>
</evidence>
<dbReference type="InterPro" id="IPR036390">
    <property type="entry name" value="WH_DNA-bd_sf"/>
</dbReference>
<dbReference type="GO" id="GO:0003677">
    <property type="term" value="F:DNA binding"/>
    <property type="evidence" value="ECO:0007669"/>
    <property type="project" value="UniProtKB-KW"/>
</dbReference>
<sequence length="152" mass="16879">MHLSKFTDYSLRVMIYLAAKPDELSTIDEISDKHGISKEHLRKIVHNLAQNALIESRRGRGGGIRLAHGAGDIKIGTIVRVAEDGFHIAQCFRPDGGDCRISGCCQLNDMFHEALNAFLSVLDKYTLADILTGQPVLFQRLGLFDFTHQTGQ</sequence>
<proteinExistence type="predicted"/>
<dbReference type="EMBL" id="BMHV01000001">
    <property type="protein sequence ID" value="GGF50842.1"/>
    <property type="molecule type" value="Genomic_DNA"/>
</dbReference>
<accession>A0A917F798</accession>
<dbReference type="NCBIfam" id="TIGR00738">
    <property type="entry name" value="rrf2_super"/>
    <property type="match status" value="1"/>
</dbReference>
<dbReference type="InterPro" id="IPR036388">
    <property type="entry name" value="WH-like_DNA-bd_sf"/>
</dbReference>
<dbReference type="Proteomes" id="UP000632498">
    <property type="component" value="Unassembled WGS sequence"/>
</dbReference>
<reference evidence="2" key="1">
    <citation type="journal article" date="2014" name="Int. J. Syst. Evol. Microbiol.">
        <title>Complete genome sequence of Corynebacterium casei LMG S-19264T (=DSM 44701T), isolated from a smear-ripened cheese.</title>
        <authorList>
            <consortium name="US DOE Joint Genome Institute (JGI-PGF)"/>
            <person name="Walter F."/>
            <person name="Albersmeier A."/>
            <person name="Kalinowski J."/>
            <person name="Ruckert C."/>
        </authorList>
    </citation>
    <scope>NUCLEOTIDE SEQUENCE</scope>
    <source>
        <strain evidence="2">CGMCC 1.15254</strain>
    </source>
</reference>
<keyword evidence="1" id="KW-0238">DNA-binding</keyword>
<dbReference type="GO" id="GO:0003700">
    <property type="term" value="F:DNA-binding transcription factor activity"/>
    <property type="evidence" value="ECO:0007669"/>
    <property type="project" value="TreeGrafter"/>
</dbReference>